<dbReference type="RefSeq" id="WP_106740004.1">
    <property type="nucleotide sequence ID" value="NZ_PXYY01000004.1"/>
</dbReference>
<sequence>MKKIVLVTGGSEQQRNRYIAIQQTKIKNRDIRAIPALSNEEILHDMEYAWGIDLYIGMNDTEYISQAILDKVTDRVHLLYENGELSVIETDYSGKQTKYKYDNPADISCWQAITQTKVIIIGNSDDGRTVFPTNLLDDEGCDTAFSFGILLSTSELHDPFAHWDSEIASRLDKLFHYRLNTVSYDPKTRTGFASISDSSPPAVGTIRCLPEDN</sequence>
<gene>
    <name evidence="1" type="ORF">C7N83_01115</name>
</gene>
<accession>A0A2P7U2W9</accession>
<evidence type="ECO:0000313" key="1">
    <source>
        <dbReference type="EMBL" id="PSJ81307.1"/>
    </source>
</evidence>
<dbReference type="AlphaFoldDB" id="A0A2P7U2W9"/>
<reference evidence="1 2" key="1">
    <citation type="submission" date="2018-03" db="EMBL/GenBank/DDBJ databases">
        <title>Neisseria weixii sp. nov., isolated from the intestinal contents of Tibetan Plateau pika (Ochotona curzoniae) in Yushu, Qinghai Province, China.</title>
        <authorList>
            <person name="Gui Z."/>
        </authorList>
    </citation>
    <scope>NUCLEOTIDE SEQUENCE [LARGE SCALE GENOMIC DNA]</scope>
    <source>
        <strain evidence="1 2">ATCC 51483</strain>
    </source>
</reference>
<proteinExistence type="predicted"/>
<dbReference type="Proteomes" id="UP000241868">
    <property type="component" value="Unassembled WGS sequence"/>
</dbReference>
<protein>
    <submittedName>
        <fullName evidence="1">Uncharacterized protein</fullName>
    </submittedName>
</protein>
<organism evidence="1 2">
    <name type="scientific">Neisseria iguanae</name>
    <dbReference type="NCBI Taxonomy" id="90242"/>
    <lineage>
        <taxon>Bacteria</taxon>
        <taxon>Pseudomonadati</taxon>
        <taxon>Pseudomonadota</taxon>
        <taxon>Betaproteobacteria</taxon>
        <taxon>Neisseriales</taxon>
        <taxon>Neisseriaceae</taxon>
        <taxon>Neisseria</taxon>
    </lineage>
</organism>
<comment type="caution">
    <text evidence="1">The sequence shown here is derived from an EMBL/GenBank/DDBJ whole genome shotgun (WGS) entry which is preliminary data.</text>
</comment>
<name>A0A2P7U2W9_9NEIS</name>
<evidence type="ECO:0000313" key="2">
    <source>
        <dbReference type="Proteomes" id="UP000241868"/>
    </source>
</evidence>
<dbReference type="OrthoDB" id="8601450at2"/>
<dbReference type="EMBL" id="PXYY01000004">
    <property type="protein sequence ID" value="PSJ81307.1"/>
    <property type="molecule type" value="Genomic_DNA"/>
</dbReference>
<keyword evidence="2" id="KW-1185">Reference proteome</keyword>